<evidence type="ECO:0008006" key="3">
    <source>
        <dbReference type="Google" id="ProtNLM"/>
    </source>
</evidence>
<organism evidence="1 2">
    <name type="scientific">Rhizophlyctis rosea</name>
    <dbReference type="NCBI Taxonomy" id="64517"/>
    <lineage>
        <taxon>Eukaryota</taxon>
        <taxon>Fungi</taxon>
        <taxon>Fungi incertae sedis</taxon>
        <taxon>Chytridiomycota</taxon>
        <taxon>Chytridiomycota incertae sedis</taxon>
        <taxon>Chytridiomycetes</taxon>
        <taxon>Rhizophlyctidales</taxon>
        <taxon>Rhizophlyctidaceae</taxon>
        <taxon>Rhizophlyctis</taxon>
    </lineage>
</organism>
<dbReference type="Proteomes" id="UP001212841">
    <property type="component" value="Unassembled WGS sequence"/>
</dbReference>
<dbReference type="AlphaFoldDB" id="A0AAD5SID5"/>
<comment type="caution">
    <text evidence="1">The sequence shown here is derived from an EMBL/GenBank/DDBJ whole genome shotgun (WGS) entry which is preliminary data.</text>
</comment>
<dbReference type="EMBL" id="JADGJD010000158">
    <property type="protein sequence ID" value="KAJ3054109.1"/>
    <property type="molecule type" value="Genomic_DNA"/>
</dbReference>
<evidence type="ECO:0000313" key="1">
    <source>
        <dbReference type="EMBL" id="KAJ3054109.1"/>
    </source>
</evidence>
<accession>A0AAD5SID5</accession>
<protein>
    <recommendedName>
        <fullName evidence="3">F-box domain-containing protein</fullName>
    </recommendedName>
</protein>
<sequence length="383" mass="44314">MSFSPVFSLDHIMLETLSNTYLLALIFSHTSVDSVLKCEQACRLWKNRYGEENWRDVAILWHAWGRQWTAKPGKNAVVRMRKREAFPVRDGFKHQLTFAASHPRSMYDVRGVSLNGEVIYRSRDESEPLLQWNVLTAPNHATALPSKQICNFVRAQRPYPEITSHPLVKPTAKTKAGLVYCGKTYGAYCHSYDPVAKKTKRVTVVKVDGPSKQIQQPASSLLAFNETVAAYFSHKRDCRRESWRLNVLRLKDQTPIEGQEAAYLYAPNPKEEKLVVTRFHILYFYVTAEETVKCDVHDFYLNQCATLEFGEDVGRFILVLRWGHKLVLFDVLKREKILLVTRHSDRRDGWFFGVTEYAVDKERKRTGDLGEVKVYFSSIDVLW</sequence>
<gene>
    <name evidence="1" type="ORF">HK097_002629</name>
</gene>
<evidence type="ECO:0000313" key="2">
    <source>
        <dbReference type="Proteomes" id="UP001212841"/>
    </source>
</evidence>
<reference evidence="1" key="1">
    <citation type="submission" date="2020-05" db="EMBL/GenBank/DDBJ databases">
        <title>Phylogenomic resolution of chytrid fungi.</title>
        <authorList>
            <person name="Stajich J.E."/>
            <person name="Amses K."/>
            <person name="Simmons R."/>
            <person name="Seto K."/>
            <person name="Myers J."/>
            <person name="Bonds A."/>
            <person name="Quandt C.A."/>
            <person name="Barry K."/>
            <person name="Liu P."/>
            <person name="Grigoriev I."/>
            <person name="Longcore J.E."/>
            <person name="James T.Y."/>
        </authorList>
    </citation>
    <scope>NUCLEOTIDE SEQUENCE</scope>
    <source>
        <strain evidence="1">JEL0318</strain>
    </source>
</reference>
<keyword evidence="2" id="KW-1185">Reference proteome</keyword>
<name>A0AAD5SID5_9FUNG</name>
<proteinExistence type="predicted"/>